<evidence type="ECO:0000256" key="1">
    <source>
        <dbReference type="ARBA" id="ARBA00004651"/>
    </source>
</evidence>
<dbReference type="GO" id="GO:0042773">
    <property type="term" value="P:ATP synthesis coupled electron transport"/>
    <property type="evidence" value="ECO:0007669"/>
    <property type="project" value="InterPro"/>
</dbReference>
<name>A0A923SM36_9BACT</name>
<protein>
    <submittedName>
        <fullName evidence="10">Na+/H+ antiporter subunit D</fullName>
    </submittedName>
</protein>
<feature type="domain" description="NADH:quinone oxidoreductase/Mrp antiporter transmembrane" evidence="9">
    <location>
        <begin position="130"/>
        <end position="420"/>
    </location>
</feature>
<proteinExistence type="inferred from homology"/>
<feature type="transmembrane region" description="Helical" evidence="8">
    <location>
        <begin position="372"/>
        <end position="393"/>
    </location>
</feature>
<organism evidence="10 11">
    <name type="scientific">Pontibacter cellulosilyticus</name>
    <dbReference type="NCBI Taxonomy" id="1720253"/>
    <lineage>
        <taxon>Bacteria</taxon>
        <taxon>Pseudomonadati</taxon>
        <taxon>Bacteroidota</taxon>
        <taxon>Cytophagia</taxon>
        <taxon>Cytophagales</taxon>
        <taxon>Hymenobacteraceae</taxon>
        <taxon>Pontibacter</taxon>
    </lineage>
</organism>
<keyword evidence="11" id="KW-1185">Reference proteome</keyword>
<dbReference type="EMBL" id="JACRVF010000001">
    <property type="protein sequence ID" value="MBC5991780.1"/>
    <property type="molecule type" value="Genomic_DNA"/>
</dbReference>
<evidence type="ECO:0000313" key="11">
    <source>
        <dbReference type="Proteomes" id="UP000603640"/>
    </source>
</evidence>
<dbReference type="PANTHER" id="PTHR42703">
    <property type="entry name" value="NADH DEHYDROGENASE"/>
    <property type="match status" value="1"/>
</dbReference>
<feature type="transmembrane region" description="Helical" evidence="8">
    <location>
        <begin position="109"/>
        <end position="128"/>
    </location>
</feature>
<evidence type="ECO:0000313" key="10">
    <source>
        <dbReference type="EMBL" id="MBC5991780.1"/>
    </source>
</evidence>
<evidence type="ECO:0000256" key="6">
    <source>
        <dbReference type="ARBA" id="ARBA00023136"/>
    </source>
</evidence>
<evidence type="ECO:0000256" key="3">
    <source>
        <dbReference type="ARBA" id="ARBA00022475"/>
    </source>
</evidence>
<evidence type="ECO:0000256" key="5">
    <source>
        <dbReference type="ARBA" id="ARBA00022989"/>
    </source>
</evidence>
<dbReference type="Proteomes" id="UP000603640">
    <property type="component" value="Unassembled WGS sequence"/>
</dbReference>
<feature type="transmembrane region" description="Helical" evidence="8">
    <location>
        <begin position="405"/>
        <end position="429"/>
    </location>
</feature>
<evidence type="ECO:0000256" key="4">
    <source>
        <dbReference type="ARBA" id="ARBA00022692"/>
    </source>
</evidence>
<dbReference type="Pfam" id="PF00361">
    <property type="entry name" value="Proton_antipo_M"/>
    <property type="match status" value="1"/>
</dbReference>
<feature type="transmembrane region" description="Helical" evidence="8">
    <location>
        <begin position="70"/>
        <end position="97"/>
    </location>
</feature>
<feature type="transmembrane region" description="Helical" evidence="8">
    <location>
        <begin position="450"/>
        <end position="472"/>
    </location>
</feature>
<gene>
    <name evidence="10" type="ORF">H8S84_02905</name>
</gene>
<feature type="transmembrane region" description="Helical" evidence="8">
    <location>
        <begin position="302"/>
        <end position="324"/>
    </location>
</feature>
<dbReference type="PRINTS" id="PR01437">
    <property type="entry name" value="NUOXDRDTASE4"/>
</dbReference>
<dbReference type="InterPro" id="IPR003918">
    <property type="entry name" value="NADH_UbQ_OxRdtase"/>
</dbReference>
<feature type="transmembrane region" description="Helical" evidence="8">
    <location>
        <begin position="134"/>
        <end position="152"/>
    </location>
</feature>
<feature type="transmembrane region" description="Helical" evidence="8">
    <location>
        <begin position="273"/>
        <end position="295"/>
    </location>
</feature>
<keyword evidence="3" id="KW-1003">Cell membrane</keyword>
<feature type="transmembrane region" description="Helical" evidence="8">
    <location>
        <begin position="330"/>
        <end position="351"/>
    </location>
</feature>
<dbReference type="InterPro" id="IPR050586">
    <property type="entry name" value="CPA3_Na-H_Antiporter_D"/>
</dbReference>
<reference evidence="10" key="1">
    <citation type="submission" date="2020-08" db="EMBL/GenBank/DDBJ databases">
        <title>Pontibacter sp. SD6 16S ribosomal RNA gene Genome sequencing and assembly.</title>
        <authorList>
            <person name="Kang M."/>
        </authorList>
    </citation>
    <scope>NUCLEOTIDE SEQUENCE</scope>
    <source>
        <strain evidence="10">SD6</strain>
    </source>
</reference>
<evidence type="ECO:0000259" key="9">
    <source>
        <dbReference type="Pfam" id="PF00361"/>
    </source>
</evidence>
<comment type="similarity">
    <text evidence="2">Belongs to the CPA3 antiporters (TC 2.A.63) subunit D family.</text>
</comment>
<sequence>MPANILLIIPLLLPLLGAITCVFMWRDIKWQTVVVSCVQLIFVGISGIMLQQVLMQGMQVTQIGGWPAPYGITLVADVLSALMLLTTSIAGLAVFMFSHVALDKSRKKFGFFPLFLLLQMGVSGVCLTGDIFNLYVWFEVLLICSFALIALGSKKSQLEGALKYVTINFIASGLLLTGVGVVYALYGALNLAELALLVRSEHVNAELLALPGIFFLTGFGIKAAIFPLFFWLPASYHTPPIAVSAFVAGIVSKIGIYTLLRLYSLIFSVEGDYAQPLLLLLSGLTMVVGVVGAAAQVDFRKILSFHIISQIGYMLMGIAIYTPLAVAGSIFFVIHNMLVKTNLFLVSGVVARRHRSFSLTRLGGVYLKHPTLSFLFLISALSLAGLPPLSGFWGKLMLAKGGFQAGNYILVATSLCVSLVTLLSMTKIWNEVFWKPRPKRLKQSTHETMGTYTLYFPVFFLLVFILILGVFADPVIQVCKIAAQEVFHSEIYINAVLKDKRP</sequence>
<dbReference type="AlphaFoldDB" id="A0A923SM36"/>
<keyword evidence="6 8" id="KW-0472">Membrane</keyword>
<keyword evidence="4 7" id="KW-0812">Transmembrane</keyword>
<comment type="subcellular location">
    <subcellularLocation>
        <location evidence="1">Cell membrane</location>
        <topology evidence="1">Multi-pass membrane protein</topology>
    </subcellularLocation>
    <subcellularLocation>
        <location evidence="7">Membrane</location>
        <topology evidence="7">Multi-pass membrane protein</topology>
    </subcellularLocation>
</comment>
<dbReference type="PANTHER" id="PTHR42703:SF1">
    <property type="entry name" value="NA(+)_H(+) ANTIPORTER SUBUNIT D1"/>
    <property type="match status" value="1"/>
</dbReference>
<dbReference type="GO" id="GO:0005886">
    <property type="term" value="C:plasma membrane"/>
    <property type="evidence" value="ECO:0007669"/>
    <property type="project" value="UniProtKB-SubCell"/>
</dbReference>
<feature type="transmembrane region" description="Helical" evidence="8">
    <location>
        <begin position="32"/>
        <end position="50"/>
    </location>
</feature>
<dbReference type="GO" id="GO:0008137">
    <property type="term" value="F:NADH dehydrogenase (ubiquinone) activity"/>
    <property type="evidence" value="ECO:0007669"/>
    <property type="project" value="InterPro"/>
</dbReference>
<evidence type="ECO:0000256" key="8">
    <source>
        <dbReference type="SAM" id="Phobius"/>
    </source>
</evidence>
<evidence type="ECO:0000256" key="7">
    <source>
        <dbReference type="RuleBase" id="RU000320"/>
    </source>
</evidence>
<feature type="transmembrane region" description="Helical" evidence="8">
    <location>
        <begin position="208"/>
        <end position="231"/>
    </location>
</feature>
<feature type="transmembrane region" description="Helical" evidence="8">
    <location>
        <begin position="164"/>
        <end position="188"/>
    </location>
</feature>
<feature type="transmembrane region" description="Helical" evidence="8">
    <location>
        <begin position="243"/>
        <end position="267"/>
    </location>
</feature>
<accession>A0A923SM36</accession>
<dbReference type="InterPro" id="IPR001750">
    <property type="entry name" value="ND/Mrp_TM"/>
</dbReference>
<feature type="transmembrane region" description="Helical" evidence="8">
    <location>
        <begin position="6"/>
        <end position="25"/>
    </location>
</feature>
<comment type="caution">
    <text evidence="10">The sequence shown here is derived from an EMBL/GenBank/DDBJ whole genome shotgun (WGS) entry which is preliminary data.</text>
</comment>
<evidence type="ECO:0000256" key="2">
    <source>
        <dbReference type="ARBA" id="ARBA00005346"/>
    </source>
</evidence>
<keyword evidence="5 8" id="KW-1133">Transmembrane helix</keyword>